<dbReference type="InterPro" id="IPR014729">
    <property type="entry name" value="Rossmann-like_a/b/a_fold"/>
</dbReference>
<dbReference type="OrthoDB" id="9803667at2"/>
<dbReference type="GO" id="GO:0008531">
    <property type="term" value="F:riboflavin kinase activity"/>
    <property type="evidence" value="ECO:0007669"/>
    <property type="project" value="TreeGrafter"/>
</dbReference>
<dbReference type="GO" id="GO:0003919">
    <property type="term" value="F:FMN adenylyltransferase activity"/>
    <property type="evidence" value="ECO:0007669"/>
    <property type="project" value="UniProtKB-EC"/>
</dbReference>
<evidence type="ECO:0000256" key="5">
    <source>
        <dbReference type="ARBA" id="ARBA00022643"/>
    </source>
</evidence>
<dbReference type="CDD" id="cd02064">
    <property type="entry name" value="FAD_synthetase_N"/>
    <property type="match status" value="1"/>
</dbReference>
<evidence type="ECO:0000256" key="6">
    <source>
        <dbReference type="ARBA" id="ARBA00022679"/>
    </source>
</evidence>
<evidence type="ECO:0000313" key="13">
    <source>
        <dbReference type="EMBL" id="RAL21985.1"/>
    </source>
</evidence>
<evidence type="ECO:0000256" key="10">
    <source>
        <dbReference type="ARBA" id="ARBA00022840"/>
    </source>
</evidence>
<evidence type="ECO:0000313" key="14">
    <source>
        <dbReference type="Proteomes" id="UP000251213"/>
    </source>
</evidence>
<dbReference type="PANTHER" id="PTHR22749">
    <property type="entry name" value="RIBOFLAVIN KINASE/FMN ADENYLYLTRANSFERASE"/>
    <property type="match status" value="1"/>
</dbReference>
<dbReference type="Gene3D" id="3.40.50.620">
    <property type="entry name" value="HUPs"/>
    <property type="match status" value="1"/>
</dbReference>
<comment type="similarity">
    <text evidence="2">Belongs to the RibF family.</text>
</comment>
<evidence type="ECO:0000256" key="3">
    <source>
        <dbReference type="ARBA" id="ARBA00012393"/>
    </source>
</evidence>
<keyword evidence="5" id="KW-0288">FMN</keyword>
<comment type="catalytic activity">
    <reaction evidence="11">
        <text>FMN + ATP + H(+) = FAD + diphosphate</text>
        <dbReference type="Rhea" id="RHEA:17237"/>
        <dbReference type="ChEBI" id="CHEBI:15378"/>
        <dbReference type="ChEBI" id="CHEBI:30616"/>
        <dbReference type="ChEBI" id="CHEBI:33019"/>
        <dbReference type="ChEBI" id="CHEBI:57692"/>
        <dbReference type="ChEBI" id="CHEBI:58210"/>
        <dbReference type="EC" id="2.7.7.2"/>
    </reaction>
</comment>
<evidence type="ECO:0000256" key="8">
    <source>
        <dbReference type="ARBA" id="ARBA00022741"/>
    </source>
</evidence>
<evidence type="ECO:0000256" key="4">
    <source>
        <dbReference type="ARBA" id="ARBA00022630"/>
    </source>
</evidence>
<keyword evidence="4" id="KW-0285">Flavoprotein</keyword>
<comment type="caution">
    <text evidence="13">The sequence shown here is derived from an EMBL/GenBank/DDBJ whole genome shotgun (WGS) entry which is preliminary data.</text>
</comment>
<dbReference type="AlphaFoldDB" id="A0A364K202"/>
<dbReference type="EC" id="2.7.7.2" evidence="3"/>
<keyword evidence="10" id="KW-0067">ATP-binding</keyword>
<dbReference type="GO" id="GO:0009231">
    <property type="term" value="P:riboflavin biosynthetic process"/>
    <property type="evidence" value="ECO:0007669"/>
    <property type="project" value="InterPro"/>
</dbReference>
<evidence type="ECO:0000256" key="2">
    <source>
        <dbReference type="ARBA" id="ARBA00010214"/>
    </source>
</evidence>
<accession>A0A364K202</accession>
<dbReference type="GO" id="GO:0005524">
    <property type="term" value="F:ATP binding"/>
    <property type="evidence" value="ECO:0007669"/>
    <property type="project" value="UniProtKB-KW"/>
</dbReference>
<dbReference type="Proteomes" id="UP000251213">
    <property type="component" value="Unassembled WGS sequence"/>
</dbReference>
<dbReference type="SUPFAM" id="SSF52374">
    <property type="entry name" value="Nucleotidylyl transferase"/>
    <property type="match status" value="1"/>
</dbReference>
<evidence type="ECO:0000256" key="9">
    <source>
        <dbReference type="ARBA" id="ARBA00022827"/>
    </source>
</evidence>
<sequence>MKGGRKMEVIHLSHPVELEINPKCSCVMALGFFDGVHIAHQSLINRAAWIARTEKLNFSVMTFYPHPRQVVDHLLQPMKYLTPLRIKEQIFSRMGVDQLYIVQFNENIATLSSCDFVKEYLIRLQVKHVVAGFDYRYGYRGKGNIETLRREGAGFFKVHEVRKLSHKYQKISSTVIRQLVSEGFVDIVPKYLGKHYEIMGIKISQNVFYVAEPFLLPKSGVYLTKIDTVDQSFFEFCRIFESGEIVIINRPEVAKVHDEVSFHWLKRIESTLPASVGCS</sequence>
<feature type="domain" description="FAD synthetase" evidence="12">
    <location>
        <begin position="23"/>
        <end position="174"/>
    </location>
</feature>
<keyword evidence="7" id="KW-0548">Nucleotidyltransferase</keyword>
<dbReference type="GO" id="GO:0006747">
    <property type="term" value="P:FAD biosynthetic process"/>
    <property type="evidence" value="ECO:0007669"/>
    <property type="project" value="UniProtKB-UniPathway"/>
</dbReference>
<dbReference type="InterPro" id="IPR015864">
    <property type="entry name" value="FAD_synthase"/>
</dbReference>
<organism evidence="13 14">
    <name type="scientific">Thermoflavimicrobium daqui</name>
    <dbReference type="NCBI Taxonomy" id="2137476"/>
    <lineage>
        <taxon>Bacteria</taxon>
        <taxon>Bacillati</taxon>
        <taxon>Bacillota</taxon>
        <taxon>Bacilli</taxon>
        <taxon>Bacillales</taxon>
        <taxon>Thermoactinomycetaceae</taxon>
        <taxon>Thermoflavimicrobium</taxon>
    </lineage>
</organism>
<keyword evidence="14" id="KW-1185">Reference proteome</keyword>
<evidence type="ECO:0000256" key="1">
    <source>
        <dbReference type="ARBA" id="ARBA00004726"/>
    </source>
</evidence>
<dbReference type="InterPro" id="IPR023468">
    <property type="entry name" value="Riboflavin_kinase"/>
</dbReference>
<proteinExistence type="inferred from homology"/>
<evidence type="ECO:0000256" key="11">
    <source>
        <dbReference type="ARBA" id="ARBA00049494"/>
    </source>
</evidence>
<dbReference type="FunFam" id="3.40.50.620:FF:000021">
    <property type="entry name" value="Riboflavin biosynthesis protein"/>
    <property type="match status" value="1"/>
</dbReference>
<dbReference type="UniPathway" id="UPA00277">
    <property type="reaction ID" value="UER00407"/>
</dbReference>
<reference evidence="13 14" key="2">
    <citation type="submission" date="2018-06" db="EMBL/GenBank/DDBJ databases">
        <authorList>
            <person name="Zhirakovskaya E."/>
        </authorList>
    </citation>
    <scope>NUCLEOTIDE SEQUENCE [LARGE SCALE GENOMIC DNA]</scope>
    <source>
        <strain evidence="13 14">FBKL4.011</strain>
    </source>
</reference>
<dbReference type="Pfam" id="PF06574">
    <property type="entry name" value="FAD_syn"/>
    <property type="match status" value="1"/>
</dbReference>
<keyword evidence="8" id="KW-0547">Nucleotide-binding</keyword>
<evidence type="ECO:0000259" key="12">
    <source>
        <dbReference type="Pfam" id="PF06574"/>
    </source>
</evidence>
<dbReference type="GO" id="GO:0009398">
    <property type="term" value="P:FMN biosynthetic process"/>
    <property type="evidence" value="ECO:0007669"/>
    <property type="project" value="TreeGrafter"/>
</dbReference>
<keyword evidence="6 13" id="KW-0808">Transferase</keyword>
<gene>
    <name evidence="13" type="ORF">DL897_15500</name>
</gene>
<name>A0A364K202_9BACL</name>
<protein>
    <recommendedName>
        <fullName evidence="3">FAD synthase</fullName>
        <ecNumber evidence="3">2.7.7.2</ecNumber>
    </recommendedName>
</protein>
<dbReference type="EMBL" id="QJKK01000011">
    <property type="protein sequence ID" value="RAL21985.1"/>
    <property type="molecule type" value="Genomic_DNA"/>
</dbReference>
<evidence type="ECO:0000256" key="7">
    <source>
        <dbReference type="ARBA" id="ARBA00022695"/>
    </source>
</evidence>
<comment type="pathway">
    <text evidence="1">Cofactor biosynthesis; FAD biosynthesis; FAD from FMN: step 1/1.</text>
</comment>
<reference evidence="13 14" key="1">
    <citation type="submission" date="2018-06" db="EMBL/GenBank/DDBJ databases">
        <title>Thermoflavimicrobium daqus sp. nov., a thermophilic microbe isolated from Moutai-flavour Daqu.</title>
        <authorList>
            <person name="Wang X."/>
            <person name="Zhou H."/>
        </authorList>
    </citation>
    <scope>NUCLEOTIDE SEQUENCE [LARGE SCALE GENOMIC DNA]</scope>
    <source>
        <strain evidence="13 14">FBKL4.011</strain>
    </source>
</reference>
<dbReference type="PANTHER" id="PTHR22749:SF6">
    <property type="entry name" value="RIBOFLAVIN KINASE"/>
    <property type="match status" value="1"/>
</dbReference>
<keyword evidence="9" id="KW-0274">FAD</keyword>